<gene>
    <name evidence="1" type="ORF">MLE19_01560</name>
</gene>
<dbReference type="InterPro" id="IPR027417">
    <property type="entry name" value="P-loop_NTPase"/>
</dbReference>
<comment type="caution">
    <text evidence="1">The sequence shown here is derived from an EMBL/GenBank/DDBJ whole genome shotgun (WGS) entry which is preliminary data.</text>
</comment>
<dbReference type="PANTHER" id="PTHR32301">
    <property type="entry name" value="COUNTIN RECEPTOR CNR3-RELATED"/>
    <property type="match status" value="1"/>
</dbReference>
<dbReference type="PANTHER" id="PTHR32301:SF6">
    <property type="entry name" value="GOLVESIN-RELATED"/>
    <property type="match status" value="1"/>
</dbReference>
<organism evidence="1 2">
    <name type="scientific">Vreelandella neptunia</name>
    <dbReference type="NCBI Taxonomy" id="115551"/>
    <lineage>
        <taxon>Bacteria</taxon>
        <taxon>Pseudomonadati</taxon>
        <taxon>Pseudomonadota</taxon>
        <taxon>Gammaproteobacteria</taxon>
        <taxon>Oceanospirillales</taxon>
        <taxon>Halomonadaceae</taxon>
        <taxon>Vreelandella</taxon>
    </lineage>
</organism>
<dbReference type="Pfam" id="PF03567">
    <property type="entry name" value="Sulfotransfer_2"/>
    <property type="match status" value="1"/>
</dbReference>
<reference evidence="1 2" key="1">
    <citation type="submission" date="2022-03" db="EMBL/GenBank/DDBJ databases">
        <title>Genomic signatures underlying metal tolerance in selected Arctic bacterial isolates.</title>
        <authorList>
            <person name="Thomas F.A."/>
            <person name="Venkatachalam S."/>
            <person name="Krishnan K.P."/>
        </authorList>
    </citation>
    <scope>NUCLEOTIDE SEQUENCE [LARGE SCALE GENOMIC DNA]</scope>
    <source>
        <strain evidence="1 2">HM116</strain>
    </source>
</reference>
<accession>A0ABS9S1L7</accession>
<name>A0ABS9S1L7_9GAMM</name>
<proteinExistence type="predicted"/>
<dbReference type="InterPro" id="IPR005331">
    <property type="entry name" value="Sulfotransferase"/>
</dbReference>
<dbReference type="Proteomes" id="UP001320609">
    <property type="component" value="Unassembled WGS sequence"/>
</dbReference>
<dbReference type="EMBL" id="JAKVTW010000001">
    <property type="protein sequence ID" value="MCH4810007.1"/>
    <property type="molecule type" value="Genomic_DNA"/>
</dbReference>
<evidence type="ECO:0000313" key="2">
    <source>
        <dbReference type="Proteomes" id="UP001320609"/>
    </source>
</evidence>
<keyword evidence="2" id="KW-1185">Reference proteome</keyword>
<dbReference type="SUPFAM" id="SSF52540">
    <property type="entry name" value="P-loop containing nucleoside triphosphate hydrolases"/>
    <property type="match status" value="1"/>
</dbReference>
<sequence length="440" mass="51004">MEWQFDNLESWMDLAKKGIEEHPERIKLALLAAIGNMQVGEENEAKQYLHLAKTWGANEQFIVKVLSAGVHASLADIAHLINYPEKVVEHSESTSKLLTDNELSFILGRLEVKAAFRYILGREPESEKTIQAYQSLPTTDLLRDRLLISDEFALNLTNEFISGLLTKKRNKKIPFNVDTPRVIFMHLPKTAGTSMHKILGDCFNSDEICPERWNNLWNYTLVELASYRLFSGHFDYEACRCIPGEHNKIFTILRSPKKRLLSLYYFMRAHKKEVVEKEHFRLAELANEYNVEEFFSLEEVRQHSSINNTMVNALAGTIKRGRWEHQESCEEVLIKSKISNEEKVNLAKVRLKNLTAFGIMEFFDQSVEHIFKSLNLGSVDKEKIVIENRLEDVQNDNPRLKVVEREPESSQVDELIEELTSQDNELYNYAVNIFKERIGH</sequence>
<dbReference type="RefSeq" id="WP_240716319.1">
    <property type="nucleotide sequence ID" value="NZ_JAKVTW010000001.1"/>
</dbReference>
<dbReference type="InterPro" id="IPR053259">
    <property type="entry name" value="Golvesin-related_Golgi"/>
</dbReference>
<dbReference type="Gene3D" id="3.40.50.300">
    <property type="entry name" value="P-loop containing nucleotide triphosphate hydrolases"/>
    <property type="match status" value="1"/>
</dbReference>
<evidence type="ECO:0000313" key="1">
    <source>
        <dbReference type="EMBL" id="MCH4810007.1"/>
    </source>
</evidence>
<protein>
    <submittedName>
        <fullName evidence="1">Sulfotransferase family 2 domain-containing protein</fullName>
    </submittedName>
</protein>